<protein>
    <submittedName>
        <fullName evidence="6">Icc protein</fullName>
    </submittedName>
</protein>
<dbReference type="CDD" id="cd07402">
    <property type="entry name" value="MPP_GpdQ"/>
    <property type="match status" value="1"/>
</dbReference>
<evidence type="ECO:0000313" key="7">
    <source>
        <dbReference type="Proteomes" id="UP001204445"/>
    </source>
</evidence>
<dbReference type="EMBL" id="JANUCT010000004">
    <property type="protein sequence ID" value="MCS3902748.1"/>
    <property type="molecule type" value="Genomic_DNA"/>
</dbReference>
<comment type="similarity">
    <text evidence="4">Belongs to the cyclic nucleotide phosphodiesterase class-III family.</text>
</comment>
<dbReference type="InterPro" id="IPR026575">
    <property type="entry name" value="GpdQ/CpdA-like"/>
</dbReference>
<keyword evidence="1" id="KW-0479">Metal-binding</keyword>
<feature type="domain" description="Calcineurin-like phosphoesterase" evidence="5">
    <location>
        <begin position="5"/>
        <end position="191"/>
    </location>
</feature>
<keyword evidence="3" id="KW-0408">Iron</keyword>
<dbReference type="AlphaFoldDB" id="A0AAE3HK98"/>
<evidence type="ECO:0000256" key="3">
    <source>
        <dbReference type="ARBA" id="ARBA00023004"/>
    </source>
</evidence>
<dbReference type="InterPro" id="IPR004843">
    <property type="entry name" value="Calcineurin-like_PHP"/>
</dbReference>
<dbReference type="RefSeq" id="WP_259054324.1">
    <property type="nucleotide sequence ID" value="NZ_JANUCT010000004.1"/>
</dbReference>
<comment type="caution">
    <text evidence="6">The sequence shown here is derived from an EMBL/GenBank/DDBJ whole genome shotgun (WGS) entry which is preliminary data.</text>
</comment>
<proteinExistence type="inferred from homology"/>
<evidence type="ECO:0000259" key="5">
    <source>
        <dbReference type="Pfam" id="PF00149"/>
    </source>
</evidence>
<evidence type="ECO:0000256" key="1">
    <source>
        <dbReference type="ARBA" id="ARBA00022723"/>
    </source>
</evidence>
<gene>
    <name evidence="6" type="ORF">J2T55_000752</name>
</gene>
<dbReference type="Proteomes" id="UP001204445">
    <property type="component" value="Unassembled WGS sequence"/>
</dbReference>
<evidence type="ECO:0000256" key="4">
    <source>
        <dbReference type="ARBA" id="ARBA00025742"/>
    </source>
</evidence>
<reference evidence="6" key="1">
    <citation type="submission" date="2022-08" db="EMBL/GenBank/DDBJ databases">
        <title>Genomic Encyclopedia of Type Strains, Phase III (KMG-III): the genomes of soil and plant-associated and newly described type strains.</title>
        <authorList>
            <person name="Whitman W."/>
        </authorList>
    </citation>
    <scope>NUCLEOTIDE SEQUENCE</scope>
    <source>
        <strain evidence="6">HMT 1</strain>
    </source>
</reference>
<dbReference type="InterPro" id="IPR029052">
    <property type="entry name" value="Metallo-depent_PP-like"/>
</dbReference>
<evidence type="ECO:0000313" key="6">
    <source>
        <dbReference type="EMBL" id="MCS3902748.1"/>
    </source>
</evidence>
<organism evidence="6 7">
    <name type="scientific">Methylohalomonas lacus</name>
    <dbReference type="NCBI Taxonomy" id="398773"/>
    <lineage>
        <taxon>Bacteria</taxon>
        <taxon>Pseudomonadati</taxon>
        <taxon>Pseudomonadota</taxon>
        <taxon>Gammaproteobacteria</taxon>
        <taxon>Methylohalomonadales</taxon>
        <taxon>Methylohalomonadaceae</taxon>
        <taxon>Methylohalomonas</taxon>
    </lineage>
</organism>
<evidence type="ECO:0000256" key="2">
    <source>
        <dbReference type="ARBA" id="ARBA00022801"/>
    </source>
</evidence>
<name>A0AAE3HK98_9GAMM</name>
<sequence>MSLSLIQITDTHIQAEPGATFDGIDCAASLAAVLDHINAHEQPDRILLTGDLVHDPDSTSYRRLNDLLQAVERPVHAIPGNHDDPALMREQLDAPVRHERLIEQGGWRVLLLNSWLEGEHAGQLPAAELDWLAEQLEQQPDTPSLVALHHPPVSIGSPWMDAMGLRNADDLLTVIDRQPQVAGVIWGHIHQQFESERHGVRLLGCPSTCVQFRPGSDEYARDELGPGYRHLLLTDSGEIRTTVTRVNS</sequence>
<dbReference type="InterPro" id="IPR050884">
    <property type="entry name" value="CNP_phosphodiesterase-III"/>
</dbReference>
<dbReference type="GO" id="GO:0004112">
    <property type="term" value="F:cyclic-nucleotide phosphodiesterase activity"/>
    <property type="evidence" value="ECO:0007669"/>
    <property type="project" value="InterPro"/>
</dbReference>
<keyword evidence="2" id="KW-0378">Hydrolase</keyword>
<dbReference type="PANTHER" id="PTHR42988:SF2">
    <property type="entry name" value="CYCLIC NUCLEOTIDE PHOSPHODIESTERASE CBUA0032-RELATED"/>
    <property type="match status" value="1"/>
</dbReference>
<dbReference type="SUPFAM" id="SSF56300">
    <property type="entry name" value="Metallo-dependent phosphatases"/>
    <property type="match status" value="1"/>
</dbReference>
<dbReference type="PANTHER" id="PTHR42988">
    <property type="entry name" value="PHOSPHOHYDROLASE"/>
    <property type="match status" value="1"/>
</dbReference>
<dbReference type="Gene3D" id="3.60.21.10">
    <property type="match status" value="1"/>
</dbReference>
<accession>A0AAE3HK98</accession>
<dbReference type="Pfam" id="PF00149">
    <property type="entry name" value="Metallophos"/>
    <property type="match status" value="1"/>
</dbReference>
<dbReference type="GO" id="GO:0046872">
    <property type="term" value="F:metal ion binding"/>
    <property type="evidence" value="ECO:0007669"/>
    <property type="project" value="UniProtKB-KW"/>
</dbReference>
<keyword evidence="7" id="KW-1185">Reference proteome</keyword>